<feature type="region of interest" description="Disordered" evidence="2">
    <location>
        <begin position="1"/>
        <end position="29"/>
    </location>
</feature>
<evidence type="ECO:0000313" key="5">
    <source>
        <dbReference type="EMBL" id="MTW16746.1"/>
    </source>
</evidence>
<name>A0A9X4XMB6_9BRAD</name>
<dbReference type="EMBL" id="WNKV01000007">
    <property type="protein sequence ID" value="MTW16746.1"/>
    <property type="molecule type" value="Genomic_DNA"/>
</dbReference>
<protein>
    <submittedName>
        <fullName evidence="5">GNAT family N-acetyltransferase</fullName>
    </submittedName>
</protein>
<gene>
    <name evidence="5" type="ORF">GJ689_11075</name>
</gene>
<dbReference type="SUPFAM" id="SSF46785">
    <property type="entry name" value="Winged helix' DNA-binding domain"/>
    <property type="match status" value="1"/>
</dbReference>
<evidence type="ECO:0000256" key="1">
    <source>
        <dbReference type="ARBA" id="ARBA00022679"/>
    </source>
</evidence>
<dbReference type="SUPFAM" id="SSF55729">
    <property type="entry name" value="Acyl-CoA N-acyltransferases (Nat)"/>
    <property type="match status" value="1"/>
</dbReference>
<evidence type="ECO:0000259" key="3">
    <source>
        <dbReference type="PROSITE" id="PS50995"/>
    </source>
</evidence>
<dbReference type="InterPro" id="IPR050769">
    <property type="entry name" value="NAT_camello-type"/>
</dbReference>
<dbReference type="Proteomes" id="UP000438991">
    <property type="component" value="Unassembled WGS sequence"/>
</dbReference>
<accession>A0A9X4XMB6</accession>
<evidence type="ECO:0000313" key="6">
    <source>
        <dbReference type="Proteomes" id="UP000438991"/>
    </source>
</evidence>
<dbReference type="InterPro" id="IPR000182">
    <property type="entry name" value="GNAT_dom"/>
</dbReference>
<dbReference type="SMART" id="SM00347">
    <property type="entry name" value="HTH_MARR"/>
    <property type="match status" value="1"/>
</dbReference>
<comment type="caution">
    <text evidence="5">The sequence shown here is derived from an EMBL/GenBank/DDBJ whole genome shotgun (WGS) entry which is preliminary data.</text>
</comment>
<sequence length="347" mass="37013">MTVLPTTIAPSTTPPTTIAPTPTPSTAPPAAARIDAVRRFNRAYTRRIGLLQSGMVGTAFSLTEARVLYEIGRAPGTTATAIAGALGLDHGYLSRILKRFEKAGLVARNPSPDDARRSLLTLGRAGETAFATLDHRSAAQVASLLAPLTEADQQRLVEAMDTVESLLSSEPPASPALVLRPHRAGDMGFVLASHGASYAAERGWGPAFEALVADIVATFLRNFEAERERCWIAERDGVPVGSVFLVDGGDGVAKLRLLLVLPQARGLGLGRQLVDECVRFARACGYRKVSLWTQSILDEARGLYAAAGFTLVRQEPHCTFGHDLLGETWELDLGAPAEAAPPPSMQR</sequence>
<feature type="domain" description="N-acetyltransferase" evidence="4">
    <location>
        <begin position="177"/>
        <end position="330"/>
    </location>
</feature>
<dbReference type="PANTHER" id="PTHR13947:SF37">
    <property type="entry name" value="LD18367P"/>
    <property type="match status" value="1"/>
</dbReference>
<dbReference type="GO" id="GO:0008080">
    <property type="term" value="F:N-acetyltransferase activity"/>
    <property type="evidence" value="ECO:0007669"/>
    <property type="project" value="InterPro"/>
</dbReference>
<dbReference type="PANTHER" id="PTHR13947">
    <property type="entry name" value="GNAT FAMILY N-ACETYLTRANSFERASE"/>
    <property type="match status" value="1"/>
</dbReference>
<dbReference type="AlphaFoldDB" id="A0A9X4XMB6"/>
<dbReference type="PROSITE" id="PS50995">
    <property type="entry name" value="HTH_MARR_2"/>
    <property type="match status" value="1"/>
</dbReference>
<feature type="domain" description="HTH marR-type" evidence="3">
    <location>
        <begin position="30"/>
        <end position="165"/>
    </location>
</feature>
<reference evidence="5 6" key="1">
    <citation type="submission" date="2019-11" db="EMBL/GenBank/DDBJ databases">
        <title>Whole-genome sequence of Rhodoplanes serenus DSM 18633, type strain.</title>
        <authorList>
            <person name="Kyndt J.A."/>
            <person name="Meyer T.E."/>
        </authorList>
    </citation>
    <scope>NUCLEOTIDE SEQUENCE [LARGE SCALE GENOMIC DNA]</scope>
    <source>
        <strain evidence="5 6">DSM 18633</strain>
    </source>
</reference>
<dbReference type="Pfam" id="PF00583">
    <property type="entry name" value="Acetyltransf_1"/>
    <property type="match status" value="1"/>
</dbReference>
<dbReference type="InterPro" id="IPR036390">
    <property type="entry name" value="WH_DNA-bd_sf"/>
</dbReference>
<dbReference type="CDD" id="cd04301">
    <property type="entry name" value="NAT_SF"/>
    <property type="match status" value="1"/>
</dbReference>
<dbReference type="InterPro" id="IPR000835">
    <property type="entry name" value="HTH_MarR-typ"/>
</dbReference>
<proteinExistence type="predicted"/>
<dbReference type="PROSITE" id="PS51186">
    <property type="entry name" value="GNAT"/>
    <property type="match status" value="1"/>
</dbReference>
<keyword evidence="1" id="KW-0808">Transferase</keyword>
<dbReference type="RefSeq" id="WP_155479641.1">
    <property type="nucleotide sequence ID" value="NZ_WNKV01000007.1"/>
</dbReference>
<dbReference type="InterPro" id="IPR036388">
    <property type="entry name" value="WH-like_DNA-bd_sf"/>
</dbReference>
<evidence type="ECO:0000259" key="4">
    <source>
        <dbReference type="PROSITE" id="PS51186"/>
    </source>
</evidence>
<dbReference type="InterPro" id="IPR016181">
    <property type="entry name" value="Acyl_CoA_acyltransferase"/>
</dbReference>
<dbReference type="Pfam" id="PF12802">
    <property type="entry name" value="MarR_2"/>
    <property type="match status" value="1"/>
</dbReference>
<evidence type="ECO:0000256" key="2">
    <source>
        <dbReference type="SAM" id="MobiDB-lite"/>
    </source>
</evidence>
<organism evidence="5 6">
    <name type="scientific">Rhodoplanes serenus</name>
    <dbReference type="NCBI Taxonomy" id="200615"/>
    <lineage>
        <taxon>Bacteria</taxon>
        <taxon>Pseudomonadati</taxon>
        <taxon>Pseudomonadota</taxon>
        <taxon>Alphaproteobacteria</taxon>
        <taxon>Hyphomicrobiales</taxon>
        <taxon>Nitrobacteraceae</taxon>
        <taxon>Rhodoplanes</taxon>
    </lineage>
</organism>
<dbReference type="GO" id="GO:0003700">
    <property type="term" value="F:DNA-binding transcription factor activity"/>
    <property type="evidence" value="ECO:0007669"/>
    <property type="project" value="InterPro"/>
</dbReference>
<feature type="compositionally biased region" description="Low complexity" evidence="2">
    <location>
        <begin position="1"/>
        <end position="20"/>
    </location>
</feature>
<dbReference type="Gene3D" id="3.40.630.30">
    <property type="match status" value="1"/>
</dbReference>
<dbReference type="Gene3D" id="1.10.10.10">
    <property type="entry name" value="Winged helix-like DNA-binding domain superfamily/Winged helix DNA-binding domain"/>
    <property type="match status" value="1"/>
</dbReference>